<feature type="transmembrane region" description="Helical" evidence="1">
    <location>
        <begin position="185"/>
        <end position="203"/>
    </location>
</feature>
<feature type="transmembrane region" description="Helical" evidence="1">
    <location>
        <begin position="12"/>
        <end position="32"/>
    </location>
</feature>
<keyword evidence="1" id="KW-0812">Transmembrane</keyword>
<comment type="caution">
    <text evidence="2">The sequence shown here is derived from an EMBL/GenBank/DDBJ whole genome shotgun (WGS) entry which is preliminary data.</text>
</comment>
<reference evidence="2" key="2">
    <citation type="journal article" date="2023" name="Proc. Natl. Acad. Sci. U.S.A.">
        <title>A global phylogenomic analysis of the shiitake genus Lentinula.</title>
        <authorList>
            <person name="Sierra-Patev S."/>
            <person name="Min B."/>
            <person name="Naranjo-Ortiz M."/>
            <person name="Looney B."/>
            <person name="Konkel Z."/>
            <person name="Slot J.C."/>
            <person name="Sakamoto Y."/>
            <person name="Steenwyk J.L."/>
            <person name="Rokas A."/>
            <person name="Carro J."/>
            <person name="Camarero S."/>
            <person name="Ferreira P."/>
            <person name="Molpeceres G."/>
            <person name="Ruiz-Duenas F.J."/>
            <person name="Serrano A."/>
            <person name="Henrissat B."/>
            <person name="Drula E."/>
            <person name="Hughes K.W."/>
            <person name="Mata J.L."/>
            <person name="Ishikawa N.K."/>
            <person name="Vargas-Isla R."/>
            <person name="Ushijima S."/>
            <person name="Smith C.A."/>
            <person name="Donoghue J."/>
            <person name="Ahrendt S."/>
            <person name="Andreopoulos W."/>
            <person name="He G."/>
            <person name="LaButti K."/>
            <person name="Lipzen A."/>
            <person name="Ng V."/>
            <person name="Riley R."/>
            <person name="Sandor L."/>
            <person name="Barry K."/>
            <person name="Martinez A.T."/>
            <person name="Xiao Y."/>
            <person name="Gibbons J.G."/>
            <person name="Terashima K."/>
            <person name="Grigoriev I.V."/>
            <person name="Hibbett D."/>
        </authorList>
    </citation>
    <scope>NUCLEOTIDE SEQUENCE</scope>
    <source>
        <strain evidence="2">ET3784</strain>
    </source>
</reference>
<reference evidence="2" key="1">
    <citation type="submission" date="2022-08" db="EMBL/GenBank/DDBJ databases">
        <authorList>
            <consortium name="DOE Joint Genome Institute"/>
            <person name="Min B."/>
            <person name="Sierra-Patev S."/>
            <person name="Naranjo-Ortiz M."/>
            <person name="Looney B."/>
            <person name="Konkel Z."/>
            <person name="Slot J.C."/>
            <person name="Sakamoto Y."/>
            <person name="Steenwyk J.L."/>
            <person name="Rokas A."/>
            <person name="Carro J."/>
            <person name="Camarero S."/>
            <person name="Ferreira P."/>
            <person name="Molpeceres G."/>
            <person name="Ruiz-duenas F.J."/>
            <person name="Serrano A."/>
            <person name="Henrissat B."/>
            <person name="Drula E."/>
            <person name="Hughes K.W."/>
            <person name="Mata J.L."/>
            <person name="Ishikawa N.K."/>
            <person name="Vargas-Isla R."/>
            <person name="Ushijima S."/>
            <person name="Smith C.A."/>
            <person name="Ahrendt S."/>
            <person name="Andreopoulos W."/>
            <person name="He G."/>
            <person name="LaButti K."/>
            <person name="Lipzen A."/>
            <person name="Ng V."/>
            <person name="Riley R."/>
            <person name="Sandor L."/>
            <person name="Barry K."/>
            <person name="Martinez A.T."/>
            <person name="Xiao Y."/>
            <person name="Gibbons J.G."/>
            <person name="Terashima K."/>
            <person name="Hibbett D.S."/>
            <person name="Grigoriev I.V."/>
        </authorList>
    </citation>
    <scope>NUCLEOTIDE SEQUENCE</scope>
    <source>
        <strain evidence="2">ET3784</strain>
    </source>
</reference>
<evidence type="ECO:0000313" key="3">
    <source>
        <dbReference type="Proteomes" id="UP001176059"/>
    </source>
</evidence>
<keyword evidence="3" id="KW-1185">Reference proteome</keyword>
<sequence>MVSHHAPATRLGLYFALSLFSIVLLGVTAARIHQTLNFAPGVSFYDPIVVELLVTSALAIIWSWFIIHTIHTIRVNGPVTTFWHESIGFLIIWIMFLVGTAIATNFWANLGVCFGVFTCDILTVIVAFAWLCFITMTLIGFSTMLFLARNNGYGSIHEPLHGRWGTGQTGAGLARLGRRFEPHETVLMFIIFFVPFGLFHVFIPRLNLL</sequence>
<feature type="transmembrane region" description="Helical" evidence="1">
    <location>
        <begin position="87"/>
        <end position="108"/>
    </location>
</feature>
<feature type="transmembrane region" description="Helical" evidence="1">
    <location>
        <begin position="44"/>
        <end position="67"/>
    </location>
</feature>
<proteinExistence type="predicted"/>
<protein>
    <submittedName>
        <fullName evidence="2">Uncharacterized protein</fullName>
    </submittedName>
</protein>
<evidence type="ECO:0000256" key="1">
    <source>
        <dbReference type="SAM" id="Phobius"/>
    </source>
</evidence>
<dbReference type="AlphaFoldDB" id="A0AA38JK83"/>
<accession>A0AA38JK83</accession>
<evidence type="ECO:0000313" key="2">
    <source>
        <dbReference type="EMBL" id="KAJ3732793.1"/>
    </source>
</evidence>
<organism evidence="2 3">
    <name type="scientific">Lentinula guzmanii</name>
    <dbReference type="NCBI Taxonomy" id="2804957"/>
    <lineage>
        <taxon>Eukaryota</taxon>
        <taxon>Fungi</taxon>
        <taxon>Dikarya</taxon>
        <taxon>Basidiomycota</taxon>
        <taxon>Agaricomycotina</taxon>
        <taxon>Agaricomycetes</taxon>
        <taxon>Agaricomycetidae</taxon>
        <taxon>Agaricales</taxon>
        <taxon>Marasmiineae</taxon>
        <taxon>Omphalotaceae</taxon>
        <taxon>Lentinula</taxon>
    </lineage>
</organism>
<gene>
    <name evidence="2" type="ORF">DFJ43DRAFT_279397</name>
</gene>
<feature type="transmembrane region" description="Helical" evidence="1">
    <location>
        <begin position="114"/>
        <end position="147"/>
    </location>
</feature>
<keyword evidence="1" id="KW-1133">Transmembrane helix</keyword>
<dbReference type="Proteomes" id="UP001176059">
    <property type="component" value="Unassembled WGS sequence"/>
</dbReference>
<dbReference type="EMBL" id="JANVFO010000021">
    <property type="protein sequence ID" value="KAJ3732793.1"/>
    <property type="molecule type" value="Genomic_DNA"/>
</dbReference>
<keyword evidence="1" id="KW-0472">Membrane</keyword>
<name>A0AA38JK83_9AGAR</name>